<dbReference type="GO" id="GO:0009055">
    <property type="term" value="F:electron transfer activity"/>
    <property type="evidence" value="ECO:0007669"/>
    <property type="project" value="InterPro"/>
</dbReference>
<feature type="region of interest" description="Disordered" evidence="1">
    <location>
        <begin position="46"/>
        <end position="151"/>
    </location>
</feature>
<dbReference type="Gene3D" id="1.10.760.10">
    <property type="entry name" value="Cytochrome c-like domain"/>
    <property type="match status" value="1"/>
</dbReference>
<dbReference type="RefSeq" id="WP_069444740.1">
    <property type="nucleotide sequence ID" value="NZ_LPWE01000012.1"/>
</dbReference>
<protein>
    <recommendedName>
        <fullName evidence="4">Cytochrome c domain-containing protein</fullName>
    </recommendedName>
</protein>
<dbReference type="STRING" id="1774970.AUC70_06805"/>
<dbReference type="SUPFAM" id="SSF46626">
    <property type="entry name" value="Cytochrome c"/>
    <property type="match status" value="1"/>
</dbReference>
<feature type="compositionally biased region" description="Basic and acidic residues" evidence="1">
    <location>
        <begin position="129"/>
        <end position="139"/>
    </location>
</feature>
<proteinExistence type="predicted"/>
<dbReference type="Proteomes" id="UP000094172">
    <property type="component" value="Unassembled WGS sequence"/>
</dbReference>
<name>A0A1E3VLG2_9HYPH</name>
<feature type="region of interest" description="Disordered" evidence="1">
    <location>
        <begin position="267"/>
        <end position="288"/>
    </location>
</feature>
<evidence type="ECO:0000313" key="3">
    <source>
        <dbReference type="Proteomes" id="UP000094172"/>
    </source>
</evidence>
<dbReference type="InterPro" id="IPR036909">
    <property type="entry name" value="Cyt_c-like_dom_sf"/>
</dbReference>
<gene>
    <name evidence="2" type="ORF">AUC70_06805</name>
</gene>
<sequence length="288" mass="30850">MNQPKRPKWVSALGLFLAGAFIVGAALVTSEPFKDNMAFAAVAEQVERSEAQAPSNGAGDDVPPSAAGTDSSATVTDTSMRVAQADTGDADGEAASEPAEQPPTDPVATEEAEAQEAAESELAAEEAEDKCCKKGDKTPPFELIAKTPPGELHNPYDWQELKEEHKDNPDYLVKQFRLPGCNECHGGGGGGGFCPALSQGVWFWGNTDDVLFRLIALGSAELQKQGFTRYQYGTVKAPMPEMGHVIKTSDHLWQIIAFIRSINPPGTNPPEKVIPGKYTPPVEERQAE</sequence>
<evidence type="ECO:0000256" key="1">
    <source>
        <dbReference type="SAM" id="MobiDB-lite"/>
    </source>
</evidence>
<organism evidence="2 3">
    <name type="scientific">Methyloceanibacter stevinii</name>
    <dbReference type="NCBI Taxonomy" id="1774970"/>
    <lineage>
        <taxon>Bacteria</taxon>
        <taxon>Pseudomonadati</taxon>
        <taxon>Pseudomonadota</taxon>
        <taxon>Alphaproteobacteria</taxon>
        <taxon>Hyphomicrobiales</taxon>
        <taxon>Hyphomicrobiaceae</taxon>
        <taxon>Methyloceanibacter</taxon>
    </lineage>
</organism>
<dbReference type="AlphaFoldDB" id="A0A1E3VLG2"/>
<evidence type="ECO:0008006" key="4">
    <source>
        <dbReference type="Google" id="ProtNLM"/>
    </source>
</evidence>
<evidence type="ECO:0000313" key="2">
    <source>
        <dbReference type="EMBL" id="ODR94379.1"/>
    </source>
</evidence>
<reference evidence="2 3" key="1">
    <citation type="journal article" date="2016" name="Environ. Microbiol.">
        <title>New Methyloceanibacter diversity from North Sea sediments includes methanotroph containing solely the soluble methane monooxygenase.</title>
        <authorList>
            <person name="Vekeman B."/>
            <person name="Kerckhof F.M."/>
            <person name="Cremers G."/>
            <person name="de Vos P."/>
            <person name="Vandamme P."/>
            <person name="Boon N."/>
            <person name="Op den Camp H.J."/>
            <person name="Heylen K."/>
        </authorList>
    </citation>
    <scope>NUCLEOTIDE SEQUENCE [LARGE SCALE GENOMIC DNA]</scope>
    <source>
        <strain evidence="2 3">R-67176</strain>
    </source>
</reference>
<keyword evidence="3" id="KW-1185">Reference proteome</keyword>
<dbReference type="GO" id="GO:0020037">
    <property type="term" value="F:heme binding"/>
    <property type="evidence" value="ECO:0007669"/>
    <property type="project" value="InterPro"/>
</dbReference>
<accession>A0A1E3VLG2</accession>
<feature type="compositionally biased region" description="Acidic residues" evidence="1">
    <location>
        <begin position="108"/>
        <end position="128"/>
    </location>
</feature>
<feature type="compositionally biased region" description="Polar residues" evidence="1">
    <location>
        <begin position="68"/>
        <end position="81"/>
    </location>
</feature>
<dbReference type="EMBL" id="LPWE01000012">
    <property type="protein sequence ID" value="ODR94379.1"/>
    <property type="molecule type" value="Genomic_DNA"/>
</dbReference>
<comment type="caution">
    <text evidence="2">The sequence shown here is derived from an EMBL/GenBank/DDBJ whole genome shotgun (WGS) entry which is preliminary data.</text>
</comment>